<protein>
    <recommendedName>
        <fullName evidence="6">S1 motif domain-containing protein</fullName>
    </recommendedName>
</protein>
<evidence type="ECO:0000256" key="3">
    <source>
        <dbReference type="ARBA" id="ARBA00022801"/>
    </source>
</evidence>
<dbReference type="GO" id="GO:0046872">
    <property type="term" value="F:metal ion binding"/>
    <property type="evidence" value="ECO:0007669"/>
    <property type="project" value="UniProtKB-KW"/>
</dbReference>
<keyword evidence="4" id="KW-0460">Magnesium</keyword>
<evidence type="ECO:0000256" key="5">
    <source>
        <dbReference type="ARBA" id="ARBA00022884"/>
    </source>
</evidence>
<dbReference type="GO" id="GO:0006364">
    <property type="term" value="P:rRNA processing"/>
    <property type="evidence" value="ECO:0007669"/>
    <property type="project" value="TreeGrafter"/>
</dbReference>
<comment type="cofactor">
    <cofactor evidence="1">
        <name>Mg(2+)</name>
        <dbReference type="ChEBI" id="CHEBI:18420"/>
    </cofactor>
</comment>
<evidence type="ECO:0000259" key="6">
    <source>
        <dbReference type="PROSITE" id="PS50126"/>
    </source>
</evidence>
<evidence type="ECO:0000256" key="2">
    <source>
        <dbReference type="ARBA" id="ARBA00022723"/>
    </source>
</evidence>
<evidence type="ECO:0000256" key="4">
    <source>
        <dbReference type="ARBA" id="ARBA00022842"/>
    </source>
</evidence>
<keyword evidence="3" id="KW-0378">Hydrolase</keyword>
<dbReference type="GO" id="GO:0016787">
    <property type="term" value="F:hydrolase activity"/>
    <property type="evidence" value="ECO:0007669"/>
    <property type="project" value="UniProtKB-KW"/>
</dbReference>
<dbReference type="InterPro" id="IPR019307">
    <property type="entry name" value="RNA-bd_AU-1/RNase_E/G"/>
</dbReference>
<name>A0A263BVS1_9BACI</name>
<dbReference type="EMBL" id="NPIA01000002">
    <property type="protein sequence ID" value="OZM57851.1"/>
    <property type="molecule type" value="Genomic_DNA"/>
</dbReference>
<dbReference type="GO" id="GO:0003723">
    <property type="term" value="F:RNA binding"/>
    <property type="evidence" value="ECO:0007669"/>
    <property type="project" value="UniProtKB-KW"/>
</dbReference>
<reference evidence="7 8" key="2">
    <citation type="submission" date="2017-09" db="EMBL/GenBank/DDBJ databases">
        <title>Bacillus patelloidae sp. nov., isolated from the intestinal tract of a marine limpet.</title>
        <authorList>
            <person name="Liu R."/>
            <person name="Dong C."/>
            <person name="Shao Z."/>
        </authorList>
    </citation>
    <scope>NUCLEOTIDE SEQUENCE [LARGE SCALE GENOMIC DNA]</scope>
    <source>
        <strain evidence="7 8">SA5d-4</strain>
    </source>
</reference>
<dbReference type="GO" id="GO:0005737">
    <property type="term" value="C:cytoplasm"/>
    <property type="evidence" value="ECO:0007669"/>
    <property type="project" value="TreeGrafter"/>
</dbReference>
<dbReference type="Pfam" id="PF10150">
    <property type="entry name" value="RNase_E_G"/>
    <property type="match status" value="1"/>
</dbReference>
<dbReference type="InterPro" id="IPR003029">
    <property type="entry name" value="S1_domain"/>
</dbReference>
<evidence type="ECO:0000313" key="8">
    <source>
        <dbReference type="Proteomes" id="UP000217083"/>
    </source>
</evidence>
<dbReference type="Gene3D" id="2.40.50.140">
    <property type="entry name" value="Nucleic acid-binding proteins"/>
    <property type="match status" value="1"/>
</dbReference>
<dbReference type="Proteomes" id="UP000217083">
    <property type="component" value="Unassembled WGS sequence"/>
</dbReference>
<proteinExistence type="predicted"/>
<evidence type="ECO:0000313" key="7">
    <source>
        <dbReference type="EMBL" id="OZM57851.1"/>
    </source>
</evidence>
<keyword evidence="2" id="KW-0479">Metal-binding</keyword>
<keyword evidence="5" id="KW-0694">RNA-binding</keyword>
<evidence type="ECO:0000256" key="1">
    <source>
        <dbReference type="ARBA" id="ARBA00001946"/>
    </source>
</evidence>
<dbReference type="CDD" id="cd04453">
    <property type="entry name" value="S1_RNase_E"/>
    <property type="match status" value="1"/>
</dbReference>
<sequence>MSLQKKIIINARGSEKRAAILEEDLVVELLIDQPSNEAKAGDIFLGKVEKVIPGIQAAFIELGHEKNGYLGREDTLLATQQHPNEKLKGVTISQAITQGQSLLVQVAKEATGSKGPKLSEVIELSGKYIVYLPQGKYVAVSKRMKDEETREKWRSFGEQLCSNDEGLILRTACEEAAEDEIKKEFTYLRTSWNEIVQQAKGKKGPLKIHEEMSLFKQLLRSIPEDDISEIIIDDENERDRLIRFLHDSELPSKIKMHYEKEDIFSTYRIEQEIDKALKKIVWLKSGGFITFEKTEACTVIDVNTGKFTGKGNFQDTVLKTNIEAAKEIARQIRLRNSSGIILIDFINMKNMESQQQVRDVMVEQLKNDRTKTQVFHFTSVGILELTRKKIRQSLLETLTATCPTCAGIGRTETVPSAFYQMERELLQYRYQDDEALWLTVSSEMLHLMKYDFRVLYEELQKKLPFELFVTIREQSDQKTYEIKQLGTGKEIQTRIDKNHAL</sequence>
<reference evidence="8" key="1">
    <citation type="submission" date="2017-08" db="EMBL/GenBank/DDBJ databases">
        <authorList>
            <person name="Huang Z."/>
        </authorList>
    </citation>
    <scope>NUCLEOTIDE SEQUENCE [LARGE SCALE GENOMIC DNA]</scope>
    <source>
        <strain evidence="8">SA5d-4</strain>
    </source>
</reference>
<accession>A0A263BVS1</accession>
<dbReference type="InterPro" id="IPR012340">
    <property type="entry name" value="NA-bd_OB-fold"/>
</dbReference>
<feature type="domain" description="S1 motif" evidence="6">
    <location>
        <begin position="41"/>
        <end position="127"/>
    </location>
</feature>
<organism evidence="7 8">
    <name type="scientific">Lottiidibacillus patelloidae</name>
    <dbReference type="NCBI Taxonomy" id="2670334"/>
    <lineage>
        <taxon>Bacteria</taxon>
        <taxon>Bacillati</taxon>
        <taxon>Bacillota</taxon>
        <taxon>Bacilli</taxon>
        <taxon>Bacillales</taxon>
        <taxon>Bacillaceae</taxon>
        <taxon>Lottiidibacillus</taxon>
    </lineage>
</organism>
<gene>
    <name evidence="7" type="ORF">CIB95_05705</name>
</gene>
<keyword evidence="8" id="KW-1185">Reference proteome</keyword>
<dbReference type="AlphaFoldDB" id="A0A263BVS1"/>
<comment type="caution">
    <text evidence="7">The sequence shown here is derived from an EMBL/GenBank/DDBJ whole genome shotgun (WGS) entry which is preliminary data.</text>
</comment>
<dbReference type="PANTHER" id="PTHR30001:SF0">
    <property type="entry name" value="RIBONUCLEASE G"/>
    <property type="match status" value="1"/>
</dbReference>
<dbReference type="GO" id="GO:0004540">
    <property type="term" value="F:RNA nuclease activity"/>
    <property type="evidence" value="ECO:0007669"/>
    <property type="project" value="InterPro"/>
</dbReference>
<dbReference type="PANTHER" id="PTHR30001">
    <property type="entry name" value="RIBONUCLEASE"/>
    <property type="match status" value="1"/>
</dbReference>
<dbReference type="PROSITE" id="PS50126">
    <property type="entry name" value="S1"/>
    <property type="match status" value="1"/>
</dbReference>
<dbReference type="SUPFAM" id="SSF50249">
    <property type="entry name" value="Nucleic acid-binding proteins"/>
    <property type="match status" value="1"/>
</dbReference>
<dbReference type="NCBIfam" id="TIGR00757">
    <property type="entry name" value="RNaseEG"/>
    <property type="match status" value="1"/>
</dbReference>
<dbReference type="InterPro" id="IPR004659">
    <property type="entry name" value="RNase_E/G"/>
</dbReference>